<keyword evidence="1" id="KW-1133">Transmembrane helix</keyword>
<keyword evidence="1" id="KW-0472">Membrane</keyword>
<gene>
    <name evidence="2" type="ORF">HNP48_002656</name>
</gene>
<evidence type="ECO:0000256" key="1">
    <source>
        <dbReference type="SAM" id="Phobius"/>
    </source>
</evidence>
<keyword evidence="3" id="KW-1185">Reference proteome</keyword>
<proteinExistence type="predicted"/>
<dbReference type="EMBL" id="JACHLK010000004">
    <property type="protein sequence ID" value="MBB6559984.1"/>
    <property type="molecule type" value="Genomic_DNA"/>
</dbReference>
<feature type="transmembrane region" description="Helical" evidence="1">
    <location>
        <begin position="30"/>
        <end position="63"/>
    </location>
</feature>
<dbReference type="AlphaFoldDB" id="A0A7X0PE54"/>
<evidence type="ECO:0000313" key="2">
    <source>
        <dbReference type="EMBL" id="MBB6559984.1"/>
    </source>
</evidence>
<feature type="transmembrane region" description="Helical" evidence="1">
    <location>
        <begin position="75"/>
        <end position="92"/>
    </location>
</feature>
<reference evidence="2 3" key="1">
    <citation type="submission" date="2020-08" db="EMBL/GenBank/DDBJ databases">
        <title>Functional genomics of gut bacteria from endangered species of beetles.</title>
        <authorList>
            <person name="Carlos-Shanley C."/>
        </authorList>
    </citation>
    <scope>NUCLEOTIDE SEQUENCE [LARGE SCALE GENOMIC DNA]</scope>
    <source>
        <strain evidence="2 3">S00198</strain>
    </source>
</reference>
<comment type="caution">
    <text evidence="2">The sequence shown here is derived from an EMBL/GenBank/DDBJ whole genome shotgun (WGS) entry which is preliminary data.</text>
</comment>
<organism evidence="2 3">
    <name type="scientific">Acidovorax soli</name>
    <dbReference type="NCBI Taxonomy" id="592050"/>
    <lineage>
        <taxon>Bacteria</taxon>
        <taxon>Pseudomonadati</taxon>
        <taxon>Pseudomonadota</taxon>
        <taxon>Betaproteobacteria</taxon>
        <taxon>Burkholderiales</taxon>
        <taxon>Comamonadaceae</taxon>
        <taxon>Acidovorax</taxon>
    </lineage>
</organism>
<sequence length="93" mass="9942">MSLLHALRRDRTLPRWLSPAPWMRTTAKALWAVFSCLFGMGLAALAPFAPFGGLLLVLVGAAIAMDGAEGIGARLYGAAWLLAGLALLARHWL</sequence>
<protein>
    <submittedName>
        <fullName evidence="2">Uncharacterized protein</fullName>
    </submittedName>
</protein>
<dbReference type="RefSeq" id="WP_184857517.1">
    <property type="nucleotide sequence ID" value="NZ_JACHLK010000004.1"/>
</dbReference>
<keyword evidence="1" id="KW-0812">Transmembrane</keyword>
<accession>A0A7X0PE54</accession>
<name>A0A7X0PE54_9BURK</name>
<dbReference type="Proteomes" id="UP000575083">
    <property type="component" value="Unassembled WGS sequence"/>
</dbReference>
<evidence type="ECO:0000313" key="3">
    <source>
        <dbReference type="Proteomes" id="UP000575083"/>
    </source>
</evidence>